<sequence length="36" mass="3923">MVSRADRRAGAAVSCPLCADGRCRDLVRAAHLRDRP</sequence>
<name>D2XIQ5_9BACT</name>
<reference evidence="1" key="2">
    <citation type="journal article" date="2010" name="J. Microbiol.">
        <title>Metagenomic assessment of a sulfur-oxidizing enrichment culture derived from marine sediment.</title>
        <authorList>
            <person name="Jung M.Y."/>
            <person name="Pham V."/>
            <person name="Park S.J."/>
            <person name="Kim S.J."/>
            <person name="Chae J.C."/>
            <person name="Roh Y."/>
            <person name="Rhee S.K."/>
        </authorList>
    </citation>
    <scope>NUCLEOTIDE SEQUENCE</scope>
</reference>
<proteinExistence type="predicted"/>
<dbReference type="AlphaFoldDB" id="D2XIQ5"/>
<protein>
    <submittedName>
        <fullName evidence="1">Uncharacterized protein</fullName>
    </submittedName>
</protein>
<evidence type="ECO:0000313" key="1">
    <source>
        <dbReference type="EMBL" id="ADB12518.1"/>
    </source>
</evidence>
<dbReference type="EMBL" id="GU177851">
    <property type="protein sequence ID" value="ADB12518.1"/>
    <property type="molecule type" value="Genomic_DNA"/>
</dbReference>
<organism evidence="1">
    <name type="scientific">uncultured bacterium 9F08</name>
    <dbReference type="NCBI Taxonomy" id="697051"/>
    <lineage>
        <taxon>Bacteria</taxon>
        <taxon>environmental samples</taxon>
    </lineage>
</organism>
<reference evidence="1" key="1">
    <citation type="submission" date="2009-11" db="EMBL/GenBank/DDBJ databases">
        <authorList>
            <person name="Rhee S.-K."/>
            <person name="Park S.-J."/>
        </authorList>
    </citation>
    <scope>NUCLEOTIDE SEQUENCE</scope>
</reference>
<accession>D2XIQ5</accession>